<dbReference type="InterPro" id="IPR005543">
    <property type="entry name" value="PASTA_dom"/>
</dbReference>
<evidence type="ECO:0000313" key="3">
    <source>
        <dbReference type="EMBL" id="SKC86648.1"/>
    </source>
</evidence>
<evidence type="ECO:0000256" key="1">
    <source>
        <dbReference type="SAM" id="Phobius"/>
    </source>
</evidence>
<evidence type="ECO:0000313" key="4">
    <source>
        <dbReference type="Proteomes" id="UP000190961"/>
    </source>
</evidence>
<keyword evidence="1" id="KW-0812">Transmembrane</keyword>
<evidence type="ECO:0000259" key="2">
    <source>
        <dbReference type="PROSITE" id="PS51178"/>
    </source>
</evidence>
<keyword evidence="4" id="KW-1185">Reference proteome</keyword>
<dbReference type="Gene3D" id="3.30.10.20">
    <property type="match status" value="3"/>
</dbReference>
<reference evidence="3 4" key="1">
    <citation type="submission" date="2017-02" db="EMBL/GenBank/DDBJ databases">
        <authorList>
            <person name="Peterson S.W."/>
        </authorList>
    </citation>
    <scope>NUCLEOTIDE SEQUENCE [LARGE SCALE GENOMIC DNA]</scope>
    <source>
        <strain evidence="3 4">DSM 25262</strain>
    </source>
</reference>
<gene>
    <name evidence="3" type="ORF">SAMN05660236_5209</name>
</gene>
<dbReference type="CDD" id="cd06577">
    <property type="entry name" value="PASTA_pknB"/>
    <property type="match status" value="2"/>
</dbReference>
<dbReference type="SUPFAM" id="SSF54184">
    <property type="entry name" value="Penicillin-binding protein 2x (pbp-2x), c-terminal domain"/>
    <property type="match status" value="1"/>
</dbReference>
<organism evidence="3 4">
    <name type="scientific">Ohtaekwangia koreensis</name>
    <dbReference type="NCBI Taxonomy" id="688867"/>
    <lineage>
        <taxon>Bacteria</taxon>
        <taxon>Pseudomonadati</taxon>
        <taxon>Bacteroidota</taxon>
        <taxon>Cytophagia</taxon>
        <taxon>Cytophagales</taxon>
        <taxon>Fulvivirgaceae</taxon>
        <taxon>Ohtaekwangia</taxon>
    </lineage>
</organism>
<dbReference type="Pfam" id="PF03793">
    <property type="entry name" value="PASTA"/>
    <property type="match status" value="2"/>
</dbReference>
<name>A0A1T5MFF9_9BACT</name>
<dbReference type="STRING" id="688867.SAMN05660236_5209"/>
<dbReference type="Proteomes" id="UP000190961">
    <property type="component" value="Unassembled WGS sequence"/>
</dbReference>
<proteinExistence type="predicted"/>
<dbReference type="EMBL" id="FUZU01000004">
    <property type="protein sequence ID" value="SKC86648.1"/>
    <property type="molecule type" value="Genomic_DNA"/>
</dbReference>
<dbReference type="PROSITE" id="PS51178">
    <property type="entry name" value="PASTA"/>
    <property type="match status" value="2"/>
</dbReference>
<accession>A0A1T5MFF9</accession>
<protein>
    <submittedName>
        <fullName evidence="3">PASTA domain, binds beta-lactams</fullName>
    </submittedName>
</protein>
<dbReference type="AlphaFoldDB" id="A0A1T5MFF9"/>
<sequence>MKLFPGKFAPNTLGGILISLALAWAIIFVFIALYFFTYLPSVTNHGQSITVPNIEGMQVKELEDFLIRKDLRYEVSDSTYSSKYPPLTVLKQYPHAGAKVKQGRKIFITINHVTAPTVPVPNLIDGSVVNAEAVLASNELKRGRIELVSGPFNVVKEMKYRGAKIEPNVRVPKGSVIDLVVMDGGKGDYTMDNMVGQEFEDAKVYILGANLNLGTVTTTDDTVGIVPVVIKQIPEAGEKIKAGDVVDLWIGKPESVPSDDDDEQL</sequence>
<feature type="domain" description="PASTA" evidence="2">
    <location>
        <begin position="46"/>
        <end position="112"/>
    </location>
</feature>
<dbReference type="RefSeq" id="WP_079689701.1">
    <property type="nucleotide sequence ID" value="NZ_FUZU01000004.1"/>
</dbReference>
<dbReference type="OrthoDB" id="9803895at2"/>
<keyword evidence="1" id="KW-1133">Transmembrane helix</keyword>
<feature type="domain" description="PASTA" evidence="2">
    <location>
        <begin position="185"/>
        <end position="252"/>
    </location>
</feature>
<dbReference type="SMART" id="SM00740">
    <property type="entry name" value="PASTA"/>
    <property type="match status" value="3"/>
</dbReference>
<keyword evidence="1" id="KW-0472">Membrane</keyword>
<feature type="transmembrane region" description="Helical" evidence="1">
    <location>
        <begin position="12"/>
        <end position="36"/>
    </location>
</feature>